<proteinExistence type="inferred from homology"/>
<dbReference type="InterPro" id="IPR009003">
    <property type="entry name" value="Peptidase_S1_PA"/>
</dbReference>
<dbReference type="InterPro" id="IPR001314">
    <property type="entry name" value="Peptidase_S1A"/>
</dbReference>
<keyword evidence="3" id="KW-0732">Signal</keyword>
<reference evidence="5 6" key="1">
    <citation type="submission" date="2020-11" db="EMBL/GenBank/DDBJ databases">
        <authorList>
            <person name="Wallbank WR R."/>
            <person name="Pardo Diaz C."/>
            <person name="Kozak K."/>
            <person name="Martin S."/>
            <person name="Jiggins C."/>
            <person name="Moest M."/>
            <person name="Warren A I."/>
            <person name="Generalovic N T."/>
            <person name="Byers J.R.P. K."/>
            <person name="Montejo-Kovacevich G."/>
            <person name="Yen C E."/>
        </authorList>
    </citation>
    <scope>NUCLEOTIDE SEQUENCE [LARGE SCALE GENOMIC DNA]</scope>
</reference>
<feature type="chain" id="PRO_5031429501" description="Peptidase S1 domain-containing protein" evidence="3">
    <location>
        <begin position="20"/>
        <end position="283"/>
    </location>
</feature>
<dbReference type="InParanoid" id="A0A7R8UK47"/>
<dbReference type="Pfam" id="PF00089">
    <property type="entry name" value="Trypsin"/>
    <property type="match status" value="1"/>
</dbReference>
<accession>A0A7R8UK47</accession>
<dbReference type="InterPro" id="IPR001254">
    <property type="entry name" value="Trypsin_dom"/>
</dbReference>
<dbReference type="OMA" id="ALTNDEC"/>
<comment type="similarity">
    <text evidence="2">Belongs to the peptidase S1 family. CLIP subfamily.</text>
</comment>
<dbReference type="Gene3D" id="2.40.10.10">
    <property type="entry name" value="Trypsin-like serine proteases"/>
    <property type="match status" value="2"/>
</dbReference>
<dbReference type="GO" id="GO:0004252">
    <property type="term" value="F:serine-type endopeptidase activity"/>
    <property type="evidence" value="ECO:0007669"/>
    <property type="project" value="InterPro"/>
</dbReference>
<keyword evidence="6" id="KW-1185">Reference proteome</keyword>
<feature type="domain" description="Peptidase S1" evidence="4">
    <location>
        <begin position="44"/>
        <end position="278"/>
    </location>
</feature>
<keyword evidence="1" id="KW-1015">Disulfide bond</keyword>
<feature type="signal peptide" evidence="3">
    <location>
        <begin position="1"/>
        <end position="19"/>
    </location>
</feature>
<protein>
    <recommendedName>
        <fullName evidence="4">Peptidase S1 domain-containing protein</fullName>
    </recommendedName>
</protein>
<dbReference type="InterPro" id="IPR043504">
    <property type="entry name" value="Peptidase_S1_PA_chymotrypsin"/>
</dbReference>
<dbReference type="Proteomes" id="UP000594454">
    <property type="component" value="Chromosome 2"/>
</dbReference>
<evidence type="ECO:0000256" key="3">
    <source>
        <dbReference type="SAM" id="SignalP"/>
    </source>
</evidence>
<organism evidence="5 6">
    <name type="scientific">Hermetia illucens</name>
    <name type="common">Black soldier fly</name>
    <dbReference type="NCBI Taxonomy" id="343691"/>
    <lineage>
        <taxon>Eukaryota</taxon>
        <taxon>Metazoa</taxon>
        <taxon>Ecdysozoa</taxon>
        <taxon>Arthropoda</taxon>
        <taxon>Hexapoda</taxon>
        <taxon>Insecta</taxon>
        <taxon>Pterygota</taxon>
        <taxon>Neoptera</taxon>
        <taxon>Endopterygota</taxon>
        <taxon>Diptera</taxon>
        <taxon>Brachycera</taxon>
        <taxon>Stratiomyomorpha</taxon>
        <taxon>Stratiomyidae</taxon>
        <taxon>Hermetiinae</taxon>
        <taxon>Hermetia</taxon>
    </lineage>
</organism>
<dbReference type="PRINTS" id="PR00722">
    <property type="entry name" value="CHYMOTRYPSIN"/>
</dbReference>
<gene>
    <name evidence="5" type="ORF">HERILL_LOCUS5378</name>
</gene>
<dbReference type="PROSITE" id="PS50240">
    <property type="entry name" value="TRYPSIN_DOM"/>
    <property type="match status" value="1"/>
</dbReference>
<dbReference type="SUPFAM" id="SSF50494">
    <property type="entry name" value="Trypsin-like serine proteases"/>
    <property type="match status" value="1"/>
</dbReference>
<dbReference type="InterPro" id="IPR051487">
    <property type="entry name" value="Ser/Thr_Proteases_Immune/Dev"/>
</dbReference>
<dbReference type="GO" id="GO:0006508">
    <property type="term" value="P:proteolysis"/>
    <property type="evidence" value="ECO:0007669"/>
    <property type="project" value="InterPro"/>
</dbReference>
<dbReference type="EMBL" id="LR899010">
    <property type="protein sequence ID" value="CAD7082340.1"/>
    <property type="molecule type" value="Genomic_DNA"/>
</dbReference>
<sequence>MKWLSRIILVVVAIGSSSSSELRLLKKQIGIISQPKKNGPIGRIVGGNEAAVGRFPYQIAIINDFGVFCSGILLSENFALSVAHCIDGIFYMIAYLGVHNIREEDENWVQWVLHRDSCLLHPDWNAEIRSNDIALIEFPEPIELNSYINPIALPSRQDQKVDYSSEYVTISGWGYDDDDAFGLTPTLQYVKLRILPPEICQHFYTERIRDTNICTDTGLGRGICNGDSGVPMVYQRSDGTSVLIGIGSFISQMGCASGWPDVFTRLDRYLDWIEEVTNITISH</sequence>
<dbReference type="SMART" id="SM00020">
    <property type="entry name" value="Tryp_SPc"/>
    <property type="match status" value="1"/>
</dbReference>
<name>A0A7R8UK47_HERIL</name>
<dbReference type="AlphaFoldDB" id="A0A7R8UK47"/>
<evidence type="ECO:0000259" key="4">
    <source>
        <dbReference type="PROSITE" id="PS50240"/>
    </source>
</evidence>
<dbReference type="OrthoDB" id="5565075at2759"/>
<evidence type="ECO:0000256" key="1">
    <source>
        <dbReference type="ARBA" id="ARBA00023157"/>
    </source>
</evidence>
<evidence type="ECO:0000313" key="5">
    <source>
        <dbReference type="EMBL" id="CAD7082340.1"/>
    </source>
</evidence>
<evidence type="ECO:0000313" key="6">
    <source>
        <dbReference type="Proteomes" id="UP000594454"/>
    </source>
</evidence>
<dbReference type="PANTHER" id="PTHR24256">
    <property type="entry name" value="TRYPTASE-RELATED"/>
    <property type="match status" value="1"/>
</dbReference>
<dbReference type="CDD" id="cd00190">
    <property type="entry name" value="Tryp_SPc"/>
    <property type="match status" value="1"/>
</dbReference>
<evidence type="ECO:0000256" key="2">
    <source>
        <dbReference type="ARBA" id="ARBA00024195"/>
    </source>
</evidence>